<feature type="compositionally biased region" description="Low complexity" evidence="1">
    <location>
        <begin position="68"/>
        <end position="79"/>
    </location>
</feature>
<protein>
    <submittedName>
        <fullName evidence="2">Uncharacterized protein</fullName>
    </submittedName>
</protein>
<evidence type="ECO:0000313" key="3">
    <source>
        <dbReference type="Proteomes" id="UP000823388"/>
    </source>
</evidence>
<dbReference type="AlphaFoldDB" id="A0A8T0NFX9"/>
<feature type="compositionally biased region" description="Low complexity" evidence="1">
    <location>
        <begin position="26"/>
        <end position="42"/>
    </location>
</feature>
<gene>
    <name evidence="2" type="ORF">PVAP13_9KG156285</name>
</gene>
<evidence type="ECO:0000313" key="2">
    <source>
        <dbReference type="EMBL" id="KAG2548250.1"/>
    </source>
</evidence>
<reference evidence="2" key="1">
    <citation type="submission" date="2020-05" db="EMBL/GenBank/DDBJ databases">
        <title>WGS assembly of Panicum virgatum.</title>
        <authorList>
            <person name="Lovell J.T."/>
            <person name="Jenkins J."/>
            <person name="Shu S."/>
            <person name="Juenger T.E."/>
            <person name="Schmutz J."/>
        </authorList>
    </citation>
    <scope>NUCLEOTIDE SEQUENCE</scope>
    <source>
        <strain evidence="2">AP13</strain>
    </source>
</reference>
<evidence type="ECO:0000256" key="1">
    <source>
        <dbReference type="SAM" id="MobiDB-lite"/>
    </source>
</evidence>
<comment type="caution">
    <text evidence="2">The sequence shown here is derived from an EMBL/GenBank/DDBJ whole genome shotgun (WGS) entry which is preliminary data.</text>
</comment>
<organism evidence="2 3">
    <name type="scientific">Panicum virgatum</name>
    <name type="common">Blackwell switchgrass</name>
    <dbReference type="NCBI Taxonomy" id="38727"/>
    <lineage>
        <taxon>Eukaryota</taxon>
        <taxon>Viridiplantae</taxon>
        <taxon>Streptophyta</taxon>
        <taxon>Embryophyta</taxon>
        <taxon>Tracheophyta</taxon>
        <taxon>Spermatophyta</taxon>
        <taxon>Magnoliopsida</taxon>
        <taxon>Liliopsida</taxon>
        <taxon>Poales</taxon>
        <taxon>Poaceae</taxon>
        <taxon>PACMAD clade</taxon>
        <taxon>Panicoideae</taxon>
        <taxon>Panicodae</taxon>
        <taxon>Paniceae</taxon>
        <taxon>Panicinae</taxon>
        <taxon>Panicum</taxon>
        <taxon>Panicum sect. Hiantes</taxon>
    </lineage>
</organism>
<proteinExistence type="predicted"/>
<sequence>MSPLSAPLPSPLRPSHRGLRLGAAASSHLPLSRRSGLPLPLSALPPSPLRPPPRRTRRRGQGPTHGTLPLPRSQSTPSLPLPLTAVVALPSCATTCTPPPPSFAAPPGCDPLEGLLRHRSSAATRAPPPLQRRWVATRERTSTPPPQRCPSAGGRGSGYLGQHLLATFASVAGFLDVAFTHHSQAPPQPLLDAYPSVRDFHISTPALAYGFEAISTTFGLVRLIPIE</sequence>
<dbReference type="Proteomes" id="UP000823388">
    <property type="component" value="Chromosome 9K"/>
</dbReference>
<feature type="region of interest" description="Disordered" evidence="1">
    <location>
        <begin position="1"/>
        <end position="79"/>
    </location>
</feature>
<name>A0A8T0NFX9_PANVG</name>
<keyword evidence="3" id="KW-1185">Reference proteome</keyword>
<accession>A0A8T0NFX9</accession>
<feature type="compositionally biased region" description="Pro residues" evidence="1">
    <location>
        <begin position="1"/>
        <end position="12"/>
    </location>
</feature>
<dbReference type="EMBL" id="CM029053">
    <property type="protein sequence ID" value="KAG2548250.1"/>
    <property type="molecule type" value="Genomic_DNA"/>
</dbReference>